<dbReference type="HOGENOM" id="CLU_1200801_0_0_1"/>
<evidence type="ECO:0000256" key="1">
    <source>
        <dbReference type="SAM" id="MobiDB-lite"/>
    </source>
</evidence>
<gene>
    <name evidence="2" type="ORF">CRE_14522</name>
</gene>
<organism evidence="3">
    <name type="scientific">Caenorhabditis remanei</name>
    <name type="common">Caenorhabditis vulgaris</name>
    <dbReference type="NCBI Taxonomy" id="31234"/>
    <lineage>
        <taxon>Eukaryota</taxon>
        <taxon>Metazoa</taxon>
        <taxon>Ecdysozoa</taxon>
        <taxon>Nematoda</taxon>
        <taxon>Chromadorea</taxon>
        <taxon>Rhabditida</taxon>
        <taxon>Rhabditina</taxon>
        <taxon>Rhabditomorpha</taxon>
        <taxon>Rhabditoidea</taxon>
        <taxon>Rhabditidae</taxon>
        <taxon>Peloderinae</taxon>
        <taxon>Caenorhabditis</taxon>
    </lineage>
</organism>
<accession>E3M9C8</accession>
<reference evidence="2" key="1">
    <citation type="submission" date="2007-07" db="EMBL/GenBank/DDBJ databases">
        <title>PCAP assembly of the Caenorhabditis remanei genome.</title>
        <authorList>
            <consortium name="The Caenorhabditis remanei Sequencing Consortium"/>
            <person name="Wilson R.K."/>
        </authorList>
    </citation>
    <scope>NUCLEOTIDE SEQUENCE [LARGE SCALE GENOMIC DNA]</scope>
    <source>
        <strain evidence="2">PB4641</strain>
    </source>
</reference>
<feature type="region of interest" description="Disordered" evidence="1">
    <location>
        <begin position="116"/>
        <end position="173"/>
    </location>
</feature>
<name>E3M9C8_CAERE</name>
<sequence>MYIEENITLEEDLELLMKGKNEPKEKADNPKKDRNQSNKSDRSEKQKKTRLCLFCKDSEHHSSKCTKFVSIKDRKDFLNREGRCLNCHSNAHKTAECYSTRPCYFCKGRHSSVLCTNRGESSSPSSAISSRDSKHNQQAKTKVKTATTNVTHTEEVEEAVQCETQTTERAPTTTSKAFVPTIQAKARNKVSGEWTTISTHYTTENLWIAYSEGTREVQRSLHCRLHRKRVS</sequence>
<evidence type="ECO:0000313" key="3">
    <source>
        <dbReference type="Proteomes" id="UP000008281"/>
    </source>
</evidence>
<evidence type="ECO:0000313" key="2">
    <source>
        <dbReference type="EMBL" id="EFO96259.1"/>
    </source>
</evidence>
<proteinExistence type="predicted"/>
<dbReference type="Proteomes" id="UP000008281">
    <property type="component" value="Unassembled WGS sequence"/>
</dbReference>
<feature type="region of interest" description="Disordered" evidence="1">
    <location>
        <begin position="16"/>
        <end position="45"/>
    </location>
</feature>
<dbReference type="EMBL" id="DS268430">
    <property type="protein sequence ID" value="EFO96259.1"/>
    <property type="molecule type" value="Genomic_DNA"/>
</dbReference>
<dbReference type="OrthoDB" id="5920525at2759"/>
<dbReference type="STRING" id="31234.E3M9C8"/>
<keyword evidence="3" id="KW-1185">Reference proteome</keyword>
<feature type="compositionally biased region" description="Low complexity" evidence="1">
    <location>
        <begin position="164"/>
        <end position="173"/>
    </location>
</feature>
<dbReference type="AlphaFoldDB" id="E3M9C8"/>
<dbReference type="OMA" id="WTTISTH"/>
<dbReference type="InParanoid" id="E3M9C8"/>
<protein>
    <submittedName>
        <fullName evidence="2">Uncharacterized protein</fullName>
    </submittedName>
</protein>
<feature type="compositionally biased region" description="Low complexity" evidence="1">
    <location>
        <begin position="121"/>
        <end position="130"/>
    </location>
</feature>